<evidence type="ECO:0000259" key="7">
    <source>
        <dbReference type="PROSITE" id="PS50982"/>
    </source>
</evidence>
<dbReference type="SUPFAM" id="SSF54171">
    <property type="entry name" value="DNA-binding domain"/>
    <property type="match status" value="1"/>
</dbReference>
<reference evidence="8" key="1">
    <citation type="submission" date="2019-12" db="EMBL/GenBank/DDBJ databases">
        <authorList>
            <person name="Scholz U."/>
            <person name="Mascher M."/>
            <person name="Fiebig A."/>
        </authorList>
    </citation>
    <scope>NUCLEOTIDE SEQUENCE</scope>
</reference>
<dbReference type="GO" id="GO:0003677">
    <property type="term" value="F:DNA binding"/>
    <property type="evidence" value="ECO:0007669"/>
    <property type="project" value="UniProtKB-KW"/>
</dbReference>
<protein>
    <recommendedName>
        <fullName evidence="7">MBD domain-containing protein</fullName>
    </recommendedName>
</protein>
<feature type="compositionally biased region" description="Basic and acidic residues" evidence="6">
    <location>
        <begin position="202"/>
        <end position="246"/>
    </location>
</feature>
<feature type="region of interest" description="Disordered" evidence="6">
    <location>
        <begin position="64"/>
        <end position="272"/>
    </location>
</feature>
<gene>
    <name evidence="8" type="ORF">SI7747_06007195</name>
    <name evidence="9" type="ORF">SI8410_06007810</name>
</gene>
<dbReference type="OrthoDB" id="1435582at2759"/>
<dbReference type="AlphaFoldDB" id="A0A7I8IUX7"/>
<evidence type="ECO:0000313" key="10">
    <source>
        <dbReference type="Proteomes" id="UP000663760"/>
    </source>
</evidence>
<dbReference type="Proteomes" id="UP000663760">
    <property type="component" value="Chromosome 6"/>
</dbReference>
<evidence type="ECO:0000256" key="4">
    <source>
        <dbReference type="ARBA" id="ARBA00023163"/>
    </source>
</evidence>
<dbReference type="GO" id="GO:0005634">
    <property type="term" value="C:nucleus"/>
    <property type="evidence" value="ECO:0007669"/>
    <property type="project" value="UniProtKB-SubCell"/>
</dbReference>
<name>A0A7I8IUX7_SPIIN</name>
<sequence length="291" mass="30769">MEVRDLVEGATDAEVVSVEPPAPSGWKKKIAPGRGGTLKRNEAVFIAPTGEEINNRGQLVEYLKSHPENPRRSARISERLKAAPPTEVEPKKKRAKKLSGPKRDTGGAKVVSEGTPEKQAPDTDLGATSKGHAEEKEDGSEKDQTVEVGEEPGSAPPKDASEGKKEDVKERSGIEASGAPVGAGGRLDVSESIASPPQEIMAEGKAHDDAEILEEPHARVEENGSDELQKAGKSDEAVDAREEHVVPSEQQNGTGQGAAYEARLSVEGEAEKKKRGVVIENGACDVDNAAI</sequence>
<keyword evidence="5" id="KW-0539">Nucleus</keyword>
<dbReference type="EMBL" id="LR743593">
    <property type="protein sequence ID" value="CAA2621077.1"/>
    <property type="molecule type" value="Genomic_DNA"/>
</dbReference>
<feature type="compositionally biased region" description="Basic and acidic residues" evidence="6">
    <location>
        <begin position="159"/>
        <end position="173"/>
    </location>
</feature>
<organism evidence="8">
    <name type="scientific">Spirodela intermedia</name>
    <name type="common">Intermediate duckweed</name>
    <dbReference type="NCBI Taxonomy" id="51605"/>
    <lineage>
        <taxon>Eukaryota</taxon>
        <taxon>Viridiplantae</taxon>
        <taxon>Streptophyta</taxon>
        <taxon>Embryophyta</taxon>
        <taxon>Tracheophyta</taxon>
        <taxon>Spermatophyta</taxon>
        <taxon>Magnoliopsida</taxon>
        <taxon>Liliopsida</taxon>
        <taxon>Araceae</taxon>
        <taxon>Lemnoideae</taxon>
        <taxon>Spirodela</taxon>
    </lineage>
</organism>
<dbReference type="InterPro" id="IPR001739">
    <property type="entry name" value="Methyl_CpG_DNA-bd"/>
</dbReference>
<keyword evidence="2" id="KW-0805">Transcription regulation</keyword>
<dbReference type="PROSITE" id="PS50982">
    <property type="entry name" value="MBD"/>
    <property type="match status" value="1"/>
</dbReference>
<dbReference type="InterPro" id="IPR039622">
    <property type="entry name" value="MBD10/11"/>
</dbReference>
<feature type="domain" description="MBD" evidence="7">
    <location>
        <begin position="12"/>
        <end position="83"/>
    </location>
</feature>
<evidence type="ECO:0000256" key="1">
    <source>
        <dbReference type="ARBA" id="ARBA00004123"/>
    </source>
</evidence>
<evidence type="ECO:0000256" key="3">
    <source>
        <dbReference type="ARBA" id="ARBA00023125"/>
    </source>
</evidence>
<evidence type="ECO:0000256" key="6">
    <source>
        <dbReference type="SAM" id="MobiDB-lite"/>
    </source>
</evidence>
<feature type="compositionally biased region" description="Basic and acidic residues" evidence="6">
    <location>
        <begin position="64"/>
        <end position="81"/>
    </location>
</feature>
<comment type="subcellular location">
    <subcellularLocation>
        <location evidence="1">Nucleus</location>
    </subcellularLocation>
</comment>
<dbReference type="InterPro" id="IPR016177">
    <property type="entry name" value="DNA-bd_dom_sf"/>
</dbReference>
<dbReference type="Gene3D" id="3.30.890.10">
    <property type="entry name" value="Methyl-cpg-binding Protein 2, Chain A"/>
    <property type="match status" value="1"/>
</dbReference>
<accession>A0A7I8IUX7</accession>
<feature type="compositionally biased region" description="Basic residues" evidence="6">
    <location>
        <begin position="91"/>
        <end position="100"/>
    </location>
</feature>
<feature type="compositionally biased region" description="Basic and acidic residues" evidence="6">
    <location>
        <begin position="131"/>
        <end position="145"/>
    </location>
</feature>
<dbReference type="PANTHER" id="PTHR33729:SF6">
    <property type="entry name" value="METHYL-CPG-BINDING DOMAIN-CONTAINING PROTEIN 11"/>
    <property type="match status" value="1"/>
</dbReference>
<keyword evidence="3" id="KW-0238">DNA-binding</keyword>
<evidence type="ECO:0000313" key="9">
    <source>
        <dbReference type="EMBL" id="CAA7397145.1"/>
    </source>
</evidence>
<evidence type="ECO:0000313" key="8">
    <source>
        <dbReference type="EMBL" id="CAA2621077.1"/>
    </source>
</evidence>
<dbReference type="EMBL" id="LR746269">
    <property type="protein sequence ID" value="CAA7397145.1"/>
    <property type="molecule type" value="Genomic_DNA"/>
</dbReference>
<evidence type="ECO:0000256" key="2">
    <source>
        <dbReference type="ARBA" id="ARBA00023015"/>
    </source>
</evidence>
<proteinExistence type="predicted"/>
<evidence type="ECO:0000256" key="5">
    <source>
        <dbReference type="ARBA" id="ARBA00023242"/>
    </source>
</evidence>
<dbReference type="Pfam" id="PF01429">
    <property type="entry name" value="MBD"/>
    <property type="match status" value="1"/>
</dbReference>
<keyword evidence="10" id="KW-1185">Reference proteome</keyword>
<dbReference type="PANTHER" id="PTHR33729">
    <property type="entry name" value="METHYL-CPG BINDING DOMAIN CONTAINING PROTEIN, EXPRESSED"/>
    <property type="match status" value="1"/>
</dbReference>
<keyword evidence="4" id="KW-0804">Transcription</keyword>